<dbReference type="EMBL" id="VRLW01000001">
    <property type="protein sequence ID" value="KAA1259460.1"/>
    <property type="molecule type" value="Genomic_DNA"/>
</dbReference>
<evidence type="ECO:0000313" key="1">
    <source>
        <dbReference type="EMBL" id="KAA1259460.1"/>
    </source>
</evidence>
<reference evidence="1 2" key="1">
    <citation type="submission" date="2019-08" db="EMBL/GenBank/DDBJ databases">
        <title>Deep-cultivation of Planctomycetes and their phenomic and genomic characterization uncovers novel biology.</title>
        <authorList>
            <person name="Wiegand S."/>
            <person name="Jogler M."/>
            <person name="Boedeker C."/>
            <person name="Pinto D."/>
            <person name="Vollmers J."/>
            <person name="Rivas-Marin E."/>
            <person name="Kohn T."/>
            <person name="Peeters S.H."/>
            <person name="Heuer A."/>
            <person name="Rast P."/>
            <person name="Oberbeckmann S."/>
            <person name="Bunk B."/>
            <person name="Jeske O."/>
            <person name="Meyerdierks A."/>
            <person name="Storesund J.E."/>
            <person name="Kallscheuer N."/>
            <person name="Luecker S."/>
            <person name="Lage O.M."/>
            <person name="Pohl T."/>
            <person name="Merkel B.J."/>
            <person name="Hornburger P."/>
            <person name="Mueller R.-W."/>
            <person name="Bruemmer F."/>
            <person name="Labrenz M."/>
            <person name="Spormann A.M."/>
            <person name="Op Den Camp H."/>
            <person name="Overmann J."/>
            <person name="Amann R."/>
            <person name="Jetten M.S.M."/>
            <person name="Mascher T."/>
            <person name="Medema M.H."/>
            <person name="Devos D.P."/>
            <person name="Kaster A.-K."/>
            <person name="Ovreas L."/>
            <person name="Rohde M."/>
            <person name="Galperin M.Y."/>
            <person name="Jogler C."/>
        </authorList>
    </citation>
    <scope>NUCLEOTIDE SEQUENCE [LARGE SCALE GENOMIC DNA]</scope>
    <source>
        <strain evidence="1 2">LF1</strain>
    </source>
</reference>
<name>A0A5B1CIM5_9BACT</name>
<proteinExistence type="predicted"/>
<accession>A0A5B1CIM5</accession>
<protein>
    <submittedName>
        <fullName evidence="1">Uncharacterized protein</fullName>
    </submittedName>
</protein>
<keyword evidence="2" id="KW-1185">Reference proteome</keyword>
<evidence type="ECO:0000313" key="2">
    <source>
        <dbReference type="Proteomes" id="UP000322699"/>
    </source>
</evidence>
<dbReference type="AlphaFoldDB" id="A0A5B1CIM5"/>
<gene>
    <name evidence="1" type="ORF">LF1_19940</name>
</gene>
<comment type="caution">
    <text evidence="1">The sequence shown here is derived from an EMBL/GenBank/DDBJ whole genome shotgun (WGS) entry which is preliminary data.</text>
</comment>
<dbReference type="Proteomes" id="UP000322699">
    <property type="component" value="Unassembled WGS sequence"/>
</dbReference>
<sequence>MYYPVSRVEARSNHLNDSIVGPTPGQSGRSLCADRKFRYWDRVREDVRVDLVGFNSIEGKVNKCQQWPCETHGFGH</sequence>
<organism evidence="1 2">
    <name type="scientific">Rubripirellula obstinata</name>
    <dbReference type="NCBI Taxonomy" id="406547"/>
    <lineage>
        <taxon>Bacteria</taxon>
        <taxon>Pseudomonadati</taxon>
        <taxon>Planctomycetota</taxon>
        <taxon>Planctomycetia</taxon>
        <taxon>Pirellulales</taxon>
        <taxon>Pirellulaceae</taxon>
        <taxon>Rubripirellula</taxon>
    </lineage>
</organism>